<protein>
    <submittedName>
        <fullName evidence="2 3">Uncharacterized protein</fullName>
    </submittedName>
</protein>
<keyword evidence="1" id="KW-0732">Signal</keyword>
<evidence type="ECO:0000313" key="2">
    <source>
        <dbReference type="EMBL" id="KEH33713.1"/>
    </source>
</evidence>
<evidence type="ECO:0000256" key="1">
    <source>
        <dbReference type="SAM" id="SignalP"/>
    </source>
</evidence>
<reference evidence="3" key="3">
    <citation type="submission" date="2015-04" db="UniProtKB">
        <authorList>
            <consortium name="EnsemblPlants"/>
        </authorList>
    </citation>
    <scope>IDENTIFICATION</scope>
    <source>
        <strain evidence="3">cv. Jemalong A17</strain>
    </source>
</reference>
<name>A0A072UXB5_MEDTR</name>
<feature type="chain" id="PRO_5014500072" evidence="1">
    <location>
        <begin position="16"/>
        <end position="161"/>
    </location>
</feature>
<dbReference type="EnsemblPlants" id="KEH33713">
    <property type="protein sequence ID" value="KEH33713"/>
    <property type="gene ID" value="MTR_3g049103"/>
</dbReference>
<accession>A0A072UXB5</accession>
<dbReference type="Proteomes" id="UP000002051">
    <property type="component" value="Chromosome 3"/>
</dbReference>
<organism evidence="2 4">
    <name type="scientific">Medicago truncatula</name>
    <name type="common">Barrel medic</name>
    <name type="synonym">Medicago tribuloides</name>
    <dbReference type="NCBI Taxonomy" id="3880"/>
    <lineage>
        <taxon>Eukaryota</taxon>
        <taxon>Viridiplantae</taxon>
        <taxon>Streptophyta</taxon>
        <taxon>Embryophyta</taxon>
        <taxon>Tracheophyta</taxon>
        <taxon>Spermatophyta</taxon>
        <taxon>Magnoliopsida</taxon>
        <taxon>eudicotyledons</taxon>
        <taxon>Gunneridae</taxon>
        <taxon>Pentapetalae</taxon>
        <taxon>rosids</taxon>
        <taxon>fabids</taxon>
        <taxon>Fabales</taxon>
        <taxon>Fabaceae</taxon>
        <taxon>Papilionoideae</taxon>
        <taxon>50 kb inversion clade</taxon>
        <taxon>NPAAA clade</taxon>
        <taxon>Hologalegina</taxon>
        <taxon>IRL clade</taxon>
        <taxon>Trifolieae</taxon>
        <taxon>Medicago</taxon>
    </lineage>
</organism>
<gene>
    <name evidence="2" type="ordered locus">MTR_3g049103</name>
</gene>
<evidence type="ECO:0000313" key="3">
    <source>
        <dbReference type="EnsemblPlants" id="KEH33713"/>
    </source>
</evidence>
<evidence type="ECO:0000313" key="4">
    <source>
        <dbReference type="Proteomes" id="UP000002051"/>
    </source>
</evidence>
<sequence length="161" mass="18639">MSLLVSLVLKVLIFAERSKFHFLSKAVPFFSRSRFSLSIQLDQKHKISQNFSRTPRTKTLTVFQKLKKVHQNQQFLDQFSEILWNLHHRIDHFSAIQKRELALKQAQALITEGGSEEGKKQGLKDESRDVRIFKFWKFFTGKFIGFAGEDEVSGGPSRSPP</sequence>
<reference evidence="2 4" key="1">
    <citation type="journal article" date="2011" name="Nature">
        <title>The Medicago genome provides insight into the evolution of rhizobial symbioses.</title>
        <authorList>
            <person name="Young N.D."/>
            <person name="Debelle F."/>
            <person name="Oldroyd G.E."/>
            <person name="Geurts R."/>
            <person name="Cannon S.B."/>
            <person name="Udvardi M.K."/>
            <person name="Benedito V.A."/>
            <person name="Mayer K.F."/>
            <person name="Gouzy J."/>
            <person name="Schoof H."/>
            <person name="Van de Peer Y."/>
            <person name="Proost S."/>
            <person name="Cook D.R."/>
            <person name="Meyers B.C."/>
            <person name="Spannagl M."/>
            <person name="Cheung F."/>
            <person name="De Mita S."/>
            <person name="Krishnakumar V."/>
            <person name="Gundlach H."/>
            <person name="Zhou S."/>
            <person name="Mudge J."/>
            <person name="Bharti A.K."/>
            <person name="Murray J.D."/>
            <person name="Naoumkina M.A."/>
            <person name="Rosen B."/>
            <person name="Silverstein K.A."/>
            <person name="Tang H."/>
            <person name="Rombauts S."/>
            <person name="Zhao P.X."/>
            <person name="Zhou P."/>
            <person name="Barbe V."/>
            <person name="Bardou P."/>
            <person name="Bechner M."/>
            <person name="Bellec A."/>
            <person name="Berger A."/>
            <person name="Berges H."/>
            <person name="Bidwell S."/>
            <person name="Bisseling T."/>
            <person name="Choisne N."/>
            <person name="Couloux A."/>
            <person name="Denny R."/>
            <person name="Deshpande S."/>
            <person name="Dai X."/>
            <person name="Doyle J.J."/>
            <person name="Dudez A.M."/>
            <person name="Farmer A.D."/>
            <person name="Fouteau S."/>
            <person name="Franken C."/>
            <person name="Gibelin C."/>
            <person name="Gish J."/>
            <person name="Goldstein S."/>
            <person name="Gonzalez A.J."/>
            <person name="Green P.J."/>
            <person name="Hallab A."/>
            <person name="Hartog M."/>
            <person name="Hua A."/>
            <person name="Humphray S.J."/>
            <person name="Jeong D.H."/>
            <person name="Jing Y."/>
            <person name="Jocker A."/>
            <person name="Kenton S.M."/>
            <person name="Kim D.J."/>
            <person name="Klee K."/>
            <person name="Lai H."/>
            <person name="Lang C."/>
            <person name="Lin S."/>
            <person name="Macmil S.L."/>
            <person name="Magdelenat G."/>
            <person name="Matthews L."/>
            <person name="McCorrison J."/>
            <person name="Monaghan E.L."/>
            <person name="Mun J.H."/>
            <person name="Najar F.Z."/>
            <person name="Nicholson C."/>
            <person name="Noirot C."/>
            <person name="O'Bleness M."/>
            <person name="Paule C.R."/>
            <person name="Poulain J."/>
            <person name="Prion F."/>
            <person name="Qin B."/>
            <person name="Qu C."/>
            <person name="Retzel E.F."/>
            <person name="Riddle C."/>
            <person name="Sallet E."/>
            <person name="Samain S."/>
            <person name="Samson N."/>
            <person name="Sanders I."/>
            <person name="Saurat O."/>
            <person name="Scarpelli C."/>
            <person name="Schiex T."/>
            <person name="Segurens B."/>
            <person name="Severin A.J."/>
            <person name="Sherrier D.J."/>
            <person name="Shi R."/>
            <person name="Sims S."/>
            <person name="Singer S.R."/>
            <person name="Sinharoy S."/>
            <person name="Sterck L."/>
            <person name="Viollet A."/>
            <person name="Wang B.B."/>
            <person name="Wang K."/>
            <person name="Wang M."/>
            <person name="Wang X."/>
            <person name="Warfsmann J."/>
            <person name="Weissenbach J."/>
            <person name="White D.D."/>
            <person name="White J.D."/>
            <person name="Wiley G.B."/>
            <person name="Wincker P."/>
            <person name="Xing Y."/>
            <person name="Yang L."/>
            <person name="Yao Z."/>
            <person name="Ying F."/>
            <person name="Zhai J."/>
            <person name="Zhou L."/>
            <person name="Zuber A."/>
            <person name="Denarie J."/>
            <person name="Dixon R.A."/>
            <person name="May G.D."/>
            <person name="Schwartz D.C."/>
            <person name="Rogers J."/>
            <person name="Quetier F."/>
            <person name="Town C.D."/>
            <person name="Roe B.A."/>
        </authorList>
    </citation>
    <scope>NUCLEOTIDE SEQUENCE [LARGE SCALE GENOMIC DNA]</scope>
    <source>
        <strain evidence="2">A17</strain>
        <strain evidence="3 4">cv. Jemalong A17</strain>
    </source>
</reference>
<dbReference type="EMBL" id="CM001219">
    <property type="protein sequence ID" value="KEH33713.1"/>
    <property type="molecule type" value="Genomic_DNA"/>
</dbReference>
<proteinExistence type="predicted"/>
<feature type="signal peptide" evidence="1">
    <location>
        <begin position="1"/>
        <end position="15"/>
    </location>
</feature>
<dbReference type="AlphaFoldDB" id="A0A072UXB5"/>
<dbReference type="HOGENOM" id="CLU_1646229_0_0_1"/>
<reference evidence="2 4" key="2">
    <citation type="journal article" date="2014" name="BMC Genomics">
        <title>An improved genome release (version Mt4.0) for the model legume Medicago truncatula.</title>
        <authorList>
            <person name="Tang H."/>
            <person name="Krishnakumar V."/>
            <person name="Bidwell S."/>
            <person name="Rosen B."/>
            <person name="Chan A."/>
            <person name="Zhou S."/>
            <person name="Gentzbittel L."/>
            <person name="Childs K.L."/>
            <person name="Yandell M."/>
            <person name="Gundlach H."/>
            <person name="Mayer K.F."/>
            <person name="Schwartz D.C."/>
            <person name="Town C.D."/>
        </authorList>
    </citation>
    <scope>GENOME REANNOTATION</scope>
    <source>
        <strain evidence="2">A17</strain>
        <strain evidence="3 4">cv. Jemalong A17</strain>
    </source>
</reference>
<keyword evidence="4" id="KW-1185">Reference proteome</keyword>